<protein>
    <submittedName>
        <fullName evidence="2">Uncharacterized protein</fullName>
    </submittedName>
</protein>
<dbReference type="STRING" id="1042311.A0A2T3Z2V1"/>
<gene>
    <name evidence="2" type="ORF">M441DRAFT_143507</name>
</gene>
<name>A0A2T3Z2V1_TRIA4</name>
<accession>A0A2T3Z2V1</accession>
<dbReference type="EMBL" id="KZ679264">
    <property type="protein sequence ID" value="PTB39148.1"/>
    <property type="molecule type" value="Genomic_DNA"/>
</dbReference>
<sequence length="300" mass="33249">MANIIEFINLSYPSQGSSSSLRRRAYSHAARVNHARVKLARKSISQASNVEPYIPPAKKIEVDTTTEAKEICLADDKAKVAAVVFLDPIDPLTSNRRDPFGCFVKPLSQLEHYLFDHYATVVTTQYDSECVVLKDTSFHHHQLRIRWIQMAISYVGLLNCALQFSCSHLGEIYCCVEYTALATQYKILCICAIKEAIGGQDCSTRDPVIATVISLAIDELRVGNITASRQHVRALAKMIQFSGGLQTLGMDGLLKHIFEKLAYDMKLLVDDKTHSSTLMDFISRGGINMPSSSGTAVESQ</sequence>
<organism evidence="2 3">
    <name type="scientific">Trichoderma asperellum (strain ATCC 204424 / CBS 433.97 / NBRC 101777)</name>
    <dbReference type="NCBI Taxonomy" id="1042311"/>
    <lineage>
        <taxon>Eukaryota</taxon>
        <taxon>Fungi</taxon>
        <taxon>Dikarya</taxon>
        <taxon>Ascomycota</taxon>
        <taxon>Pezizomycotina</taxon>
        <taxon>Sordariomycetes</taxon>
        <taxon>Hypocreomycetidae</taxon>
        <taxon>Hypocreales</taxon>
        <taxon>Hypocreaceae</taxon>
        <taxon>Trichoderma</taxon>
    </lineage>
</organism>
<dbReference type="InterPro" id="IPR021858">
    <property type="entry name" value="Fun_TF"/>
</dbReference>
<keyword evidence="1" id="KW-0539">Nucleus</keyword>
<dbReference type="Proteomes" id="UP000240493">
    <property type="component" value="Unassembled WGS sequence"/>
</dbReference>
<dbReference type="Pfam" id="PF11951">
    <property type="entry name" value="Fungal_trans_2"/>
    <property type="match status" value="1"/>
</dbReference>
<dbReference type="AlphaFoldDB" id="A0A2T3Z2V1"/>
<proteinExistence type="predicted"/>
<evidence type="ECO:0000256" key="1">
    <source>
        <dbReference type="ARBA" id="ARBA00023242"/>
    </source>
</evidence>
<evidence type="ECO:0000313" key="3">
    <source>
        <dbReference type="Proteomes" id="UP000240493"/>
    </source>
</evidence>
<dbReference type="OrthoDB" id="5620at2759"/>
<evidence type="ECO:0000313" key="2">
    <source>
        <dbReference type="EMBL" id="PTB39148.1"/>
    </source>
</evidence>
<keyword evidence="3" id="KW-1185">Reference proteome</keyword>
<reference evidence="2 3" key="1">
    <citation type="submission" date="2016-07" db="EMBL/GenBank/DDBJ databases">
        <title>Multiple horizontal gene transfer events from other fungi enriched the ability of initially mycotrophic Trichoderma (Ascomycota) to feed on dead plant biomass.</title>
        <authorList>
            <consortium name="DOE Joint Genome Institute"/>
            <person name="Aerts A."/>
            <person name="Atanasova L."/>
            <person name="Chenthamara K."/>
            <person name="Zhang J."/>
            <person name="Grujic M."/>
            <person name="Henrissat B."/>
            <person name="Kuo A."/>
            <person name="Salamov A."/>
            <person name="Lipzen A."/>
            <person name="Labutti K."/>
            <person name="Barry K."/>
            <person name="Miao Y."/>
            <person name="Rahimi M.J."/>
            <person name="Shen Q."/>
            <person name="Grigoriev I.V."/>
            <person name="Kubicek C.P."/>
            <person name="Druzhinina I.S."/>
        </authorList>
    </citation>
    <scope>NUCLEOTIDE SEQUENCE [LARGE SCALE GENOMIC DNA]</scope>
    <source>
        <strain evidence="2 3">CBS 433.97</strain>
    </source>
</reference>
<dbReference type="PANTHER" id="PTHR37540">
    <property type="entry name" value="TRANSCRIPTION FACTOR (ACR-2), PUTATIVE-RELATED-RELATED"/>
    <property type="match status" value="1"/>
</dbReference>